<evidence type="ECO:0000313" key="7">
    <source>
        <dbReference type="EMBL" id="MCZ8511665.1"/>
    </source>
</evidence>
<accession>A0ABT4Q458</accession>
<sequence length="261" mass="28690">MEDLTTRITFLGTSSAVPEVGSDTASMLINDRILVDTGWKVTENLRKLSIEPTSIEHLVFTHFHQDHYLSLPSLLFYILMKKKDLRGLKIVGPKRDLELTINRTLEFLNQGRYIVKAGKPELIPLEAGESYETSEFRLETCGTIHPVPGLCYRFTDNNSGAVISFTGDTAYHPPIAEFVRGSKLLVHEAALGPGAGDPSNNESLHSGAQDAARIAVAAGVEQLLLIHGPHARVNGCVEAARKIFNGDILWPKEGQTVQIHK</sequence>
<organism evidence="7 8">
    <name type="scientific">Paenibacillus gyeongsangnamensis</name>
    <dbReference type="NCBI Taxonomy" id="3388067"/>
    <lineage>
        <taxon>Bacteria</taxon>
        <taxon>Bacillati</taxon>
        <taxon>Bacillota</taxon>
        <taxon>Bacilli</taxon>
        <taxon>Bacillales</taxon>
        <taxon>Paenibacillaceae</taxon>
        <taxon>Paenibacillus</taxon>
    </lineage>
</organism>
<dbReference type="EMBL" id="JAQAGZ010000002">
    <property type="protein sequence ID" value="MCZ8511665.1"/>
    <property type="molecule type" value="Genomic_DNA"/>
</dbReference>
<dbReference type="RefSeq" id="WP_269880060.1">
    <property type="nucleotide sequence ID" value="NZ_JAQAGZ010000002.1"/>
</dbReference>
<protein>
    <submittedName>
        <fullName evidence="7">MBL fold metallo-hydrolase</fullName>
    </submittedName>
</protein>
<dbReference type="PANTHER" id="PTHR46018:SF2">
    <property type="entry name" value="ZINC PHOSPHODIESTERASE ELAC PROTEIN 1"/>
    <property type="match status" value="1"/>
</dbReference>
<reference evidence="7 8" key="1">
    <citation type="submission" date="2022-12" db="EMBL/GenBank/DDBJ databases">
        <title>Draft genome sequence of Paenibacillus sp. dW9.</title>
        <authorList>
            <person name="Choi E.-W."/>
            <person name="Kim D.-U."/>
        </authorList>
    </citation>
    <scope>NUCLEOTIDE SEQUENCE [LARGE SCALE GENOMIC DNA]</scope>
    <source>
        <strain evidence="8">dW9</strain>
    </source>
</reference>
<evidence type="ECO:0000256" key="2">
    <source>
        <dbReference type="ARBA" id="ARBA00022833"/>
    </source>
</evidence>
<dbReference type="Proteomes" id="UP001527882">
    <property type="component" value="Unassembled WGS sequence"/>
</dbReference>
<dbReference type="SMART" id="SM00849">
    <property type="entry name" value="Lactamase_B"/>
    <property type="match status" value="1"/>
</dbReference>
<dbReference type="Gene3D" id="3.60.15.10">
    <property type="entry name" value="Ribonuclease Z/Hydroxyacylglutathione hydrolase-like"/>
    <property type="match status" value="1"/>
</dbReference>
<evidence type="ECO:0000256" key="3">
    <source>
        <dbReference type="ARBA" id="ARBA00034221"/>
    </source>
</evidence>
<dbReference type="SUPFAM" id="SSF56281">
    <property type="entry name" value="Metallo-hydrolase/oxidoreductase"/>
    <property type="match status" value="1"/>
</dbReference>
<comment type="catalytic activity">
    <reaction evidence="5">
        <text>3',5'-cyclic UMP + H2O = UMP + H(+)</text>
        <dbReference type="Rhea" id="RHEA:70575"/>
        <dbReference type="ChEBI" id="CHEBI:15377"/>
        <dbReference type="ChEBI" id="CHEBI:15378"/>
        <dbReference type="ChEBI" id="CHEBI:57865"/>
        <dbReference type="ChEBI" id="CHEBI:184387"/>
    </reaction>
    <physiologicalReaction direction="left-to-right" evidence="5">
        <dbReference type="Rhea" id="RHEA:70576"/>
    </physiologicalReaction>
</comment>
<dbReference type="InterPro" id="IPR036866">
    <property type="entry name" value="RibonucZ/Hydroxyglut_hydro"/>
</dbReference>
<dbReference type="Pfam" id="PF12706">
    <property type="entry name" value="Lactamase_B_2"/>
    <property type="match status" value="1"/>
</dbReference>
<keyword evidence="2" id="KW-0862">Zinc</keyword>
<keyword evidence="8" id="KW-1185">Reference proteome</keyword>
<comment type="caution">
    <text evidence="7">The sequence shown here is derived from an EMBL/GenBank/DDBJ whole genome shotgun (WGS) entry which is preliminary data.</text>
</comment>
<gene>
    <name evidence="7" type="ORF">O9H85_04305</name>
</gene>
<evidence type="ECO:0000256" key="4">
    <source>
        <dbReference type="ARBA" id="ARBA00034301"/>
    </source>
</evidence>
<comment type="function">
    <text evidence="4">Counteracts the endogenous Pycsar antiviral defense system. Phosphodiesterase that enables metal-dependent hydrolysis of host cyclic nucleotide Pycsar defense signals such as cCMP and cUMP.</text>
</comment>
<evidence type="ECO:0000256" key="1">
    <source>
        <dbReference type="ARBA" id="ARBA00022759"/>
    </source>
</evidence>
<feature type="domain" description="Metallo-beta-lactamase" evidence="6">
    <location>
        <begin position="23"/>
        <end position="220"/>
    </location>
</feature>
<comment type="catalytic activity">
    <reaction evidence="3">
        <text>3',5'-cyclic CMP + H2O = CMP + H(+)</text>
        <dbReference type="Rhea" id="RHEA:72675"/>
        <dbReference type="ChEBI" id="CHEBI:15377"/>
        <dbReference type="ChEBI" id="CHEBI:15378"/>
        <dbReference type="ChEBI" id="CHEBI:58003"/>
        <dbReference type="ChEBI" id="CHEBI:60377"/>
    </reaction>
    <physiologicalReaction direction="left-to-right" evidence="3">
        <dbReference type="Rhea" id="RHEA:72676"/>
    </physiologicalReaction>
</comment>
<keyword evidence="1" id="KW-0540">Nuclease</keyword>
<evidence type="ECO:0000256" key="5">
    <source>
        <dbReference type="ARBA" id="ARBA00048505"/>
    </source>
</evidence>
<keyword evidence="1" id="KW-0255">Endonuclease</keyword>
<dbReference type="PANTHER" id="PTHR46018">
    <property type="entry name" value="ZINC PHOSPHODIESTERASE ELAC PROTEIN 1"/>
    <property type="match status" value="1"/>
</dbReference>
<dbReference type="InterPro" id="IPR001279">
    <property type="entry name" value="Metallo-B-lactamas"/>
</dbReference>
<proteinExistence type="predicted"/>
<name>A0ABT4Q458_9BACL</name>
<evidence type="ECO:0000259" key="6">
    <source>
        <dbReference type="SMART" id="SM00849"/>
    </source>
</evidence>
<keyword evidence="1" id="KW-0378">Hydrolase</keyword>
<evidence type="ECO:0000313" key="8">
    <source>
        <dbReference type="Proteomes" id="UP001527882"/>
    </source>
</evidence>